<evidence type="ECO:0000313" key="3">
    <source>
        <dbReference type="Proteomes" id="UP001595420"/>
    </source>
</evidence>
<keyword evidence="3" id="KW-1185">Reference proteome</keyword>
<reference evidence="3" key="1">
    <citation type="journal article" date="2019" name="Int. J. Syst. Evol. Microbiol.">
        <title>The Global Catalogue of Microorganisms (GCM) 10K type strain sequencing project: providing services to taxonomists for standard genome sequencing and annotation.</title>
        <authorList>
            <consortium name="The Broad Institute Genomics Platform"/>
            <consortium name="The Broad Institute Genome Sequencing Center for Infectious Disease"/>
            <person name="Wu L."/>
            <person name="Ma J."/>
        </authorList>
    </citation>
    <scope>NUCLEOTIDE SEQUENCE [LARGE SCALE GENOMIC DNA]</scope>
    <source>
        <strain evidence="3">CGMCC 1.16855</strain>
    </source>
</reference>
<evidence type="ECO:0000313" key="2">
    <source>
        <dbReference type="EMBL" id="MFC3000923.1"/>
    </source>
</evidence>
<feature type="region of interest" description="Disordered" evidence="1">
    <location>
        <begin position="56"/>
        <end position="75"/>
    </location>
</feature>
<dbReference type="EMBL" id="JBHRSB010000003">
    <property type="protein sequence ID" value="MFC3000923.1"/>
    <property type="molecule type" value="Genomic_DNA"/>
</dbReference>
<dbReference type="Proteomes" id="UP001595420">
    <property type="component" value="Unassembled WGS sequence"/>
</dbReference>
<gene>
    <name evidence="2" type="ORF">ACFOD3_13545</name>
</gene>
<protein>
    <submittedName>
        <fullName evidence="2">Uncharacterized protein</fullName>
    </submittedName>
</protein>
<organism evidence="2 3">
    <name type="scientific">Falsiroseomonas tokyonensis</name>
    <dbReference type="NCBI Taxonomy" id="430521"/>
    <lineage>
        <taxon>Bacteria</taxon>
        <taxon>Pseudomonadati</taxon>
        <taxon>Pseudomonadota</taxon>
        <taxon>Alphaproteobacteria</taxon>
        <taxon>Acetobacterales</taxon>
        <taxon>Roseomonadaceae</taxon>
        <taxon>Falsiroseomonas</taxon>
    </lineage>
</organism>
<proteinExistence type="predicted"/>
<dbReference type="RefSeq" id="WP_216836983.1">
    <property type="nucleotide sequence ID" value="NZ_JAFNJS010000003.1"/>
</dbReference>
<feature type="compositionally biased region" description="Basic and acidic residues" evidence="1">
    <location>
        <begin position="64"/>
        <end position="75"/>
    </location>
</feature>
<accession>A0ABV7BUF2</accession>
<name>A0ABV7BUF2_9PROT</name>
<evidence type="ECO:0000256" key="1">
    <source>
        <dbReference type="SAM" id="MobiDB-lite"/>
    </source>
</evidence>
<sequence length="75" mass="8041">MFAQFGRFALRENDIAALMQEADDLGAAFARALEHELAGDKLVVRAGIGWRPGVVGHARRPRGASREAIPDGARG</sequence>
<comment type="caution">
    <text evidence="2">The sequence shown here is derived from an EMBL/GenBank/DDBJ whole genome shotgun (WGS) entry which is preliminary data.</text>
</comment>